<feature type="non-terminal residue" evidence="1">
    <location>
        <position position="39"/>
    </location>
</feature>
<gene>
    <name evidence="1" type="ORF">GMARGA_LOCUS38461</name>
</gene>
<feature type="non-terminal residue" evidence="1">
    <location>
        <position position="1"/>
    </location>
</feature>
<dbReference type="EMBL" id="CAJVQB010086018">
    <property type="protein sequence ID" value="CAG8847041.1"/>
    <property type="molecule type" value="Genomic_DNA"/>
</dbReference>
<dbReference type="Proteomes" id="UP000789901">
    <property type="component" value="Unassembled WGS sequence"/>
</dbReference>
<organism evidence="1 2">
    <name type="scientific">Gigaspora margarita</name>
    <dbReference type="NCBI Taxonomy" id="4874"/>
    <lineage>
        <taxon>Eukaryota</taxon>
        <taxon>Fungi</taxon>
        <taxon>Fungi incertae sedis</taxon>
        <taxon>Mucoromycota</taxon>
        <taxon>Glomeromycotina</taxon>
        <taxon>Glomeromycetes</taxon>
        <taxon>Diversisporales</taxon>
        <taxon>Gigasporaceae</taxon>
        <taxon>Gigaspora</taxon>
    </lineage>
</organism>
<protein>
    <submittedName>
        <fullName evidence="1">27461_t:CDS:1</fullName>
    </submittedName>
</protein>
<comment type="caution">
    <text evidence="1">The sequence shown here is derived from an EMBL/GenBank/DDBJ whole genome shotgun (WGS) entry which is preliminary data.</text>
</comment>
<name>A0ABN7X4C7_GIGMA</name>
<accession>A0ABN7X4C7</accession>
<reference evidence="1 2" key="1">
    <citation type="submission" date="2021-06" db="EMBL/GenBank/DDBJ databases">
        <authorList>
            <person name="Kallberg Y."/>
            <person name="Tangrot J."/>
            <person name="Rosling A."/>
        </authorList>
    </citation>
    <scope>NUCLEOTIDE SEQUENCE [LARGE SCALE GENOMIC DNA]</scope>
    <source>
        <strain evidence="1 2">120-4 pot B 10/14</strain>
    </source>
</reference>
<proteinExistence type="predicted"/>
<keyword evidence="2" id="KW-1185">Reference proteome</keyword>
<sequence>LLGALEVIFGNLFNVLELFSGATFWSSLEVSIEHFELFS</sequence>
<evidence type="ECO:0000313" key="1">
    <source>
        <dbReference type="EMBL" id="CAG8847041.1"/>
    </source>
</evidence>
<evidence type="ECO:0000313" key="2">
    <source>
        <dbReference type="Proteomes" id="UP000789901"/>
    </source>
</evidence>